<keyword evidence="10" id="KW-1185">Reference proteome</keyword>
<keyword evidence="5" id="KW-0408">Iron</keyword>
<keyword evidence="3" id="KW-0949">S-adenosyl-L-methionine</keyword>
<dbReference type="PANTHER" id="PTHR43726:SF1">
    <property type="entry name" value="BIOTIN SYNTHASE"/>
    <property type="match status" value="1"/>
</dbReference>
<sequence>MKDLINKLYITNSLSFDELLYIIENISKQEDKDYLFEKARNTRYKHYENRVFLRGLIEISNYCKNDCYYCGIRCSNKNITRYRLTEKEILKCCDIGYEIGYRTFVLQGGEDSFLNDDIMCNIISSIKSKYPDCAITLSIGEKNYNSYERYFLSGADRFLLRHETSTDCHYKKLHPENLSLKNRKDCLKNLKEIGYQVGAGFMVGSPFQTNEDVVRDLMYLKELNPHMVGIGPFIPHHDTKFKDFPHGDLDKSIIILALTRLLLPKCLLPATTALASISENGRNLGLLAGCNVIMPNLSPHEFRKDYSLYDNKLSAGEEACEYHKSLEVSIKQLGLLVDYSRGDNIEWRRI</sequence>
<dbReference type="SFLD" id="SFLDF00348">
    <property type="entry name" value="FeFe_hydrogenase_maturase_(Hyd"/>
    <property type="match status" value="1"/>
</dbReference>
<comment type="caution">
    <text evidence="9">The sequence shown here is derived from an EMBL/GenBank/DDBJ whole genome shotgun (WGS) entry which is preliminary data.</text>
</comment>
<evidence type="ECO:0000256" key="5">
    <source>
        <dbReference type="ARBA" id="ARBA00023004"/>
    </source>
</evidence>
<dbReference type="PIRSF" id="PIRSF004762">
    <property type="entry name" value="CHP00423"/>
    <property type="match status" value="1"/>
</dbReference>
<keyword evidence="4" id="KW-0479">Metal-binding</keyword>
<dbReference type="PROSITE" id="PS51918">
    <property type="entry name" value="RADICAL_SAM"/>
    <property type="match status" value="1"/>
</dbReference>
<dbReference type="InterPro" id="IPR024021">
    <property type="entry name" value="FeFe-hyd_HydE_rSAM"/>
</dbReference>
<dbReference type="InterPro" id="IPR058240">
    <property type="entry name" value="rSAM_sf"/>
</dbReference>
<name>A0ABT7E7Y1_9FIRM</name>
<accession>A0ABT7E7Y1</accession>
<dbReference type="EMBL" id="JASKYM010000002">
    <property type="protein sequence ID" value="MDK2563043.1"/>
    <property type="molecule type" value="Genomic_DNA"/>
</dbReference>
<dbReference type="Gene3D" id="3.20.20.70">
    <property type="entry name" value="Aldolase class I"/>
    <property type="match status" value="1"/>
</dbReference>
<dbReference type="InterPro" id="IPR006638">
    <property type="entry name" value="Elp3/MiaA/NifB-like_rSAM"/>
</dbReference>
<evidence type="ECO:0000256" key="6">
    <source>
        <dbReference type="ARBA" id="ARBA00023014"/>
    </source>
</evidence>
<proteinExistence type="predicted"/>
<dbReference type="InterPro" id="IPR010722">
    <property type="entry name" value="BATS_dom"/>
</dbReference>
<gene>
    <name evidence="9" type="primary">hydE</name>
    <name evidence="9" type="ORF">QOZ84_05755</name>
</gene>
<comment type="cofactor">
    <cofactor evidence="1">
        <name>[4Fe-4S] cluster</name>
        <dbReference type="ChEBI" id="CHEBI:49883"/>
    </cofactor>
</comment>
<comment type="cofactor">
    <cofactor evidence="7">
        <name>[2Fe-2S] cluster</name>
        <dbReference type="ChEBI" id="CHEBI:190135"/>
    </cofactor>
</comment>
<evidence type="ECO:0000313" key="9">
    <source>
        <dbReference type="EMBL" id="MDK2563043.1"/>
    </source>
</evidence>
<dbReference type="SUPFAM" id="SSF102114">
    <property type="entry name" value="Radical SAM enzymes"/>
    <property type="match status" value="1"/>
</dbReference>
<dbReference type="SMART" id="SM00876">
    <property type="entry name" value="BATS"/>
    <property type="match status" value="1"/>
</dbReference>
<dbReference type="InterPro" id="IPR034422">
    <property type="entry name" value="HydE/PylB-like"/>
</dbReference>
<dbReference type="PANTHER" id="PTHR43726">
    <property type="entry name" value="3-METHYLORNITHINE SYNTHASE"/>
    <property type="match status" value="1"/>
</dbReference>
<evidence type="ECO:0000313" key="10">
    <source>
        <dbReference type="Proteomes" id="UP001301012"/>
    </source>
</evidence>
<evidence type="ECO:0000256" key="2">
    <source>
        <dbReference type="ARBA" id="ARBA00022485"/>
    </source>
</evidence>
<dbReference type="SFLD" id="SFLDG01060">
    <property type="entry name" value="BATS_domain_containing"/>
    <property type="match status" value="1"/>
</dbReference>
<keyword evidence="6" id="KW-0411">Iron-sulfur</keyword>
<evidence type="ECO:0000259" key="8">
    <source>
        <dbReference type="PROSITE" id="PS51918"/>
    </source>
</evidence>
<reference evidence="9 10" key="1">
    <citation type="submission" date="2023-05" db="EMBL/GenBank/DDBJ databases">
        <title>Rombocin, a short stable natural nisin variant, displays selective antimicrobial activity against Listeria monocytogenes and employs dual mode of action to kill target bacterial strains.</title>
        <authorList>
            <person name="Wambui J."/>
            <person name="Stephan R."/>
            <person name="Kuipers O.P."/>
        </authorList>
    </citation>
    <scope>NUCLEOTIDE SEQUENCE [LARGE SCALE GENOMIC DNA]</scope>
    <source>
        <strain evidence="9 10">RC002</strain>
    </source>
</reference>
<evidence type="ECO:0000256" key="3">
    <source>
        <dbReference type="ARBA" id="ARBA00022691"/>
    </source>
</evidence>
<protein>
    <submittedName>
        <fullName evidence="9">[FeFe] hydrogenase H-cluster radical SAM maturase HydE</fullName>
    </submittedName>
</protein>
<dbReference type="Proteomes" id="UP001301012">
    <property type="component" value="Unassembled WGS sequence"/>
</dbReference>
<dbReference type="SFLD" id="SFLDS00029">
    <property type="entry name" value="Radical_SAM"/>
    <property type="match status" value="1"/>
</dbReference>
<dbReference type="InterPro" id="IPR013785">
    <property type="entry name" value="Aldolase_TIM"/>
</dbReference>
<dbReference type="CDD" id="cd01335">
    <property type="entry name" value="Radical_SAM"/>
    <property type="match status" value="1"/>
</dbReference>
<dbReference type="InterPro" id="IPR007197">
    <property type="entry name" value="rSAM"/>
</dbReference>
<evidence type="ECO:0000256" key="4">
    <source>
        <dbReference type="ARBA" id="ARBA00022723"/>
    </source>
</evidence>
<keyword evidence="2" id="KW-0004">4Fe-4S</keyword>
<dbReference type="SFLD" id="SFLDG01280">
    <property type="entry name" value="HydE/PylB-like"/>
    <property type="match status" value="1"/>
</dbReference>
<dbReference type="NCBIfam" id="TIGR03956">
    <property type="entry name" value="rSAM_HydE"/>
    <property type="match status" value="1"/>
</dbReference>
<evidence type="ECO:0000256" key="7">
    <source>
        <dbReference type="ARBA" id="ARBA00034078"/>
    </source>
</evidence>
<dbReference type="Pfam" id="PF04055">
    <property type="entry name" value="Radical_SAM"/>
    <property type="match status" value="1"/>
</dbReference>
<dbReference type="SMART" id="SM00729">
    <property type="entry name" value="Elp3"/>
    <property type="match status" value="1"/>
</dbReference>
<feature type="domain" description="Radical SAM core" evidence="8">
    <location>
        <begin position="49"/>
        <end position="274"/>
    </location>
</feature>
<evidence type="ECO:0000256" key="1">
    <source>
        <dbReference type="ARBA" id="ARBA00001966"/>
    </source>
</evidence>
<organism evidence="9 10">
    <name type="scientific">Romboutsia sedimentorum</name>
    <dbReference type="NCBI Taxonomy" id="1368474"/>
    <lineage>
        <taxon>Bacteria</taxon>
        <taxon>Bacillati</taxon>
        <taxon>Bacillota</taxon>
        <taxon>Clostridia</taxon>
        <taxon>Peptostreptococcales</taxon>
        <taxon>Peptostreptococcaceae</taxon>
        <taxon>Romboutsia</taxon>
    </lineage>
</organism>